<dbReference type="EMBL" id="JAWDID010000012">
    <property type="protein sequence ID" value="MDU0340341.1"/>
    <property type="molecule type" value="Genomic_DNA"/>
</dbReference>
<dbReference type="CDD" id="cd08512">
    <property type="entry name" value="PBP2_NikA_DppA_OppA_like_7"/>
    <property type="match status" value="1"/>
</dbReference>
<protein>
    <submittedName>
        <fullName evidence="5">ABC transporter substrate-binding protein</fullName>
    </submittedName>
</protein>
<dbReference type="PIRSF" id="PIRSF002741">
    <property type="entry name" value="MppA"/>
    <property type="match status" value="1"/>
</dbReference>
<organism evidence="5 6">
    <name type="scientific">Bosea rubneri</name>
    <dbReference type="NCBI Taxonomy" id="3075434"/>
    <lineage>
        <taxon>Bacteria</taxon>
        <taxon>Pseudomonadati</taxon>
        <taxon>Pseudomonadota</taxon>
        <taxon>Alphaproteobacteria</taxon>
        <taxon>Hyphomicrobiales</taxon>
        <taxon>Boseaceae</taxon>
        <taxon>Bosea</taxon>
    </lineage>
</organism>
<dbReference type="Pfam" id="PF00496">
    <property type="entry name" value="SBP_bac_5"/>
    <property type="match status" value="1"/>
</dbReference>
<dbReference type="Gene3D" id="3.10.105.10">
    <property type="entry name" value="Dipeptide-binding Protein, Domain 3"/>
    <property type="match status" value="1"/>
</dbReference>
<dbReference type="Gene3D" id="3.40.190.10">
    <property type="entry name" value="Periplasmic binding protein-like II"/>
    <property type="match status" value="1"/>
</dbReference>
<comment type="similarity">
    <text evidence="2">Belongs to the bacterial solute-binding protein 5 family.</text>
</comment>
<dbReference type="PANTHER" id="PTHR30290">
    <property type="entry name" value="PERIPLASMIC BINDING COMPONENT OF ABC TRANSPORTER"/>
    <property type="match status" value="1"/>
</dbReference>
<sequence>MGISMRHVAKLMAASAFAVLMASTAQAQTPKDTIVMAKQIDDIITLDPAEAFEFSGVEVVTNLYDKLIGVDLKNNNALIGELAQSWTVSPDNLTYTFKLRPGVKFHSGNPLTAADVVYSFQRAVTLNKSPGFILTQFGLTKDTVLDKVKAADDNTVVITVSKPFAPSFFLNCLTSGVASIVDSKLVKANEKDGDWGNGWLKLASAGSGAYKVRAYRPNEQYALDANEGWYKGAPKTKRVIVRHVAEPASQRLLLEKGDIDIARNLSKDQLAAVKGNANVEIVQGDKGYILYLGLNQKNPNLAKPEVREALKWLVDYDAIEKNIVEGTYKGHEAFLPKGFLGAIDDKPYKLDVAKAKELLAKAGLPNGFTVTIDTRSVNPITDITQAIQSTWAQAGIKLEIIPGDGKQTLTKYRARTHDIYIGQWGPDYLDPHTNAETFAINENNGEDAKSKTLAWRNAWDIPEMTKVTQANVLETDAAKRAAVYGDLQREHQKVSPFVIMFQQVEVSAQRKNVDNWVIGPSSDTNFYAPIAKN</sequence>
<evidence type="ECO:0000256" key="3">
    <source>
        <dbReference type="SAM" id="SignalP"/>
    </source>
</evidence>
<dbReference type="Gene3D" id="3.90.76.10">
    <property type="entry name" value="Dipeptide-binding Protein, Domain 1"/>
    <property type="match status" value="1"/>
</dbReference>
<accession>A0ABU3S6J9</accession>
<dbReference type="Proteomes" id="UP001254257">
    <property type="component" value="Unassembled WGS sequence"/>
</dbReference>
<feature type="chain" id="PRO_5045766554" evidence="3">
    <location>
        <begin position="28"/>
        <end position="533"/>
    </location>
</feature>
<comment type="subcellular location">
    <subcellularLocation>
        <location evidence="1">Periplasm</location>
    </subcellularLocation>
</comment>
<feature type="domain" description="Solute-binding protein family 5" evidence="4">
    <location>
        <begin position="78"/>
        <end position="444"/>
    </location>
</feature>
<dbReference type="SUPFAM" id="SSF53850">
    <property type="entry name" value="Periplasmic binding protein-like II"/>
    <property type="match status" value="1"/>
</dbReference>
<evidence type="ECO:0000313" key="5">
    <source>
        <dbReference type="EMBL" id="MDU0340341.1"/>
    </source>
</evidence>
<keyword evidence="6" id="KW-1185">Reference proteome</keyword>
<evidence type="ECO:0000256" key="1">
    <source>
        <dbReference type="ARBA" id="ARBA00004418"/>
    </source>
</evidence>
<keyword evidence="3" id="KW-0732">Signal</keyword>
<dbReference type="PANTHER" id="PTHR30290:SF34">
    <property type="entry name" value="ABC TRANSPORTER, PERIPLASMIC OLIGO-PEPTIDE BINDING PROTEIN, PUTATIVE-RELATED"/>
    <property type="match status" value="1"/>
</dbReference>
<comment type="caution">
    <text evidence="5">The sequence shown here is derived from an EMBL/GenBank/DDBJ whole genome shotgun (WGS) entry which is preliminary data.</text>
</comment>
<dbReference type="InterPro" id="IPR039424">
    <property type="entry name" value="SBP_5"/>
</dbReference>
<gene>
    <name evidence="5" type="ORF">RKE40_10630</name>
</gene>
<evidence type="ECO:0000259" key="4">
    <source>
        <dbReference type="Pfam" id="PF00496"/>
    </source>
</evidence>
<feature type="signal peptide" evidence="3">
    <location>
        <begin position="1"/>
        <end position="27"/>
    </location>
</feature>
<proteinExistence type="inferred from homology"/>
<evidence type="ECO:0000256" key="2">
    <source>
        <dbReference type="ARBA" id="ARBA00005695"/>
    </source>
</evidence>
<dbReference type="InterPro" id="IPR030678">
    <property type="entry name" value="Peptide/Ni-bd"/>
</dbReference>
<evidence type="ECO:0000313" key="6">
    <source>
        <dbReference type="Proteomes" id="UP001254257"/>
    </source>
</evidence>
<dbReference type="InterPro" id="IPR000914">
    <property type="entry name" value="SBP_5_dom"/>
</dbReference>
<name>A0ABU3S6J9_9HYPH</name>
<reference evidence="5 6" key="1">
    <citation type="submission" date="2023-09" db="EMBL/GenBank/DDBJ databases">
        <title>Whole genome shotgun sequencing (WGS) of Bosea sp. ZW T0_25, isolated from stored onions (Allium cepa).</title>
        <authorList>
            <person name="Stoll D.A."/>
            <person name="Huch M."/>
        </authorList>
    </citation>
    <scope>NUCLEOTIDE SEQUENCE [LARGE SCALE GENOMIC DNA]</scope>
    <source>
        <strain evidence="5 6">ZW T0_25</strain>
    </source>
</reference>